<organism evidence="2">
    <name type="scientific">Haemophilus influenzae</name>
    <dbReference type="NCBI Taxonomy" id="727"/>
    <lineage>
        <taxon>Bacteria</taxon>
        <taxon>Pseudomonadati</taxon>
        <taxon>Pseudomonadota</taxon>
        <taxon>Gammaproteobacteria</taxon>
        <taxon>Pasteurellales</taxon>
        <taxon>Pasteurellaceae</taxon>
        <taxon>Haemophilus</taxon>
    </lineage>
</organism>
<accession>A0AB37B2N7</accession>
<dbReference type="AlphaFoldDB" id="A0AB37B2N7"/>
<protein>
    <submittedName>
        <fullName evidence="2">Uncharacterized protein</fullName>
    </submittedName>
</protein>
<dbReference type="EMBL" id="NEBD01000036">
    <property type="protein sequence ID" value="PRJ23582.1"/>
    <property type="molecule type" value="Genomic_DNA"/>
</dbReference>
<keyword evidence="1" id="KW-1133">Transmembrane helix</keyword>
<evidence type="ECO:0000256" key="1">
    <source>
        <dbReference type="SAM" id="Phobius"/>
    </source>
</evidence>
<evidence type="ECO:0000313" key="2">
    <source>
        <dbReference type="EMBL" id="PRJ23582.1"/>
    </source>
</evidence>
<feature type="transmembrane region" description="Helical" evidence="1">
    <location>
        <begin position="6"/>
        <end position="25"/>
    </location>
</feature>
<keyword evidence="1" id="KW-0812">Transmembrane</keyword>
<keyword evidence="1" id="KW-0472">Membrane</keyword>
<sequence length="31" mass="3424">MALTIGLWVLAAIIFGIYLALSYAVRNDKRA</sequence>
<name>A0AB37B2N7_HAEIF</name>
<comment type="caution">
    <text evidence="2">The sequence shown here is derived from an EMBL/GenBank/DDBJ whole genome shotgun (WGS) entry which is preliminary data.</text>
</comment>
<proteinExistence type="predicted"/>
<gene>
    <name evidence="2" type="ORF">BV056_00446</name>
</gene>
<reference evidence="2" key="1">
    <citation type="submission" date="2017-04" db="EMBL/GenBank/DDBJ databases">
        <title>Haemophilus influenzae in COPD genome sequencing project.</title>
        <authorList>
            <person name="Murphy T.F."/>
            <person name="Kong Y."/>
            <person name="Nadendla S."/>
            <person name="Tettelin H."/>
            <person name="Pettigrew M."/>
        </authorList>
    </citation>
    <scope>NUCLEOTIDE SEQUENCE [LARGE SCALE GENOMIC DNA]</scope>
    <source>
        <strain evidence="2">39P1H1</strain>
    </source>
</reference>